<feature type="compositionally biased region" description="Polar residues" evidence="1">
    <location>
        <begin position="380"/>
        <end position="392"/>
    </location>
</feature>
<keyword evidence="3" id="KW-1185">Reference proteome</keyword>
<dbReference type="OrthoDB" id="3357341at2759"/>
<dbReference type="EMBL" id="KV425915">
    <property type="protein sequence ID" value="KZV98779.1"/>
    <property type="molecule type" value="Genomic_DNA"/>
</dbReference>
<feature type="region of interest" description="Disordered" evidence="1">
    <location>
        <begin position="345"/>
        <end position="516"/>
    </location>
</feature>
<evidence type="ECO:0000256" key="1">
    <source>
        <dbReference type="SAM" id="MobiDB-lite"/>
    </source>
</evidence>
<reference evidence="2 3" key="1">
    <citation type="journal article" date="2016" name="Mol. Biol. Evol.">
        <title>Comparative Genomics of Early-Diverging Mushroom-Forming Fungi Provides Insights into the Origins of Lignocellulose Decay Capabilities.</title>
        <authorList>
            <person name="Nagy L.G."/>
            <person name="Riley R."/>
            <person name="Tritt A."/>
            <person name="Adam C."/>
            <person name="Daum C."/>
            <person name="Floudas D."/>
            <person name="Sun H."/>
            <person name="Yadav J.S."/>
            <person name="Pangilinan J."/>
            <person name="Larsson K.H."/>
            <person name="Matsuura K."/>
            <person name="Barry K."/>
            <person name="Labutti K."/>
            <person name="Kuo R."/>
            <person name="Ohm R.A."/>
            <person name="Bhattacharya S.S."/>
            <person name="Shirouzu T."/>
            <person name="Yoshinaga Y."/>
            <person name="Martin F.M."/>
            <person name="Grigoriev I.V."/>
            <person name="Hibbett D.S."/>
        </authorList>
    </citation>
    <scope>NUCLEOTIDE SEQUENCE [LARGE SCALE GENOMIC DNA]</scope>
    <source>
        <strain evidence="2 3">HHB12029</strain>
    </source>
</reference>
<name>A0A166B847_EXIGL</name>
<dbReference type="InParanoid" id="A0A166B847"/>
<accession>A0A166B847</accession>
<evidence type="ECO:0000313" key="2">
    <source>
        <dbReference type="EMBL" id="KZV98779.1"/>
    </source>
</evidence>
<dbReference type="Proteomes" id="UP000077266">
    <property type="component" value="Unassembled WGS sequence"/>
</dbReference>
<evidence type="ECO:0000313" key="3">
    <source>
        <dbReference type="Proteomes" id="UP000077266"/>
    </source>
</evidence>
<dbReference type="AlphaFoldDB" id="A0A166B847"/>
<feature type="compositionally biased region" description="Low complexity" evidence="1">
    <location>
        <begin position="425"/>
        <end position="439"/>
    </location>
</feature>
<protein>
    <submittedName>
        <fullName evidence="2">Uncharacterized protein</fullName>
    </submittedName>
</protein>
<dbReference type="STRING" id="1314781.A0A166B847"/>
<sequence>MSLDQNLFTLNIVPSQDEPDAIDLVEPDGTLHYRKRRAAATPQDASYSWSLFEPLSNSVLSTVSAPAATSKLKTLALHNPDAVVELKYTGTLSFKWCFDWEEHTFEWRREACYMLRKPDPPVQVAVTKEPSGRIKTSVVQILDYNLHRFDINDRKGLEILMLTALLTFTDQSEEYHAKTTGATSLPNSARPSPPIAIPSQRMMMDSPMTPVAPPPPVPPKSALDRIVMAQAQQDMGPNEILISNDADVDDYARYGRDLLQDNNMLYVVLKSGGPEQVPKVLTVAEAIKRLRHKAGIEETLHLYPSYDEVPRNGPKIIRLDDPATSTATNYKPPVNLTIHLSKIPMPELQPKPKNAKQSSPPPRQRRHSNEDPWMKDPWSAPSSSKQAGYTSDTPPPKKSGKEKKGKDERRKEKHEKQPSATGKLSKASAPGPAASPRPSFGFPQAQQNFVAGGPSLNYAPGPSAYPTSPPTQAAYPPYMGRPQVQNGYLAAGGAGSSNSPNGRPLSIFDRITSSLR</sequence>
<proteinExistence type="predicted"/>
<feature type="compositionally biased region" description="Basic and acidic residues" evidence="1">
    <location>
        <begin position="402"/>
        <end position="417"/>
    </location>
</feature>
<organism evidence="2 3">
    <name type="scientific">Exidia glandulosa HHB12029</name>
    <dbReference type="NCBI Taxonomy" id="1314781"/>
    <lineage>
        <taxon>Eukaryota</taxon>
        <taxon>Fungi</taxon>
        <taxon>Dikarya</taxon>
        <taxon>Basidiomycota</taxon>
        <taxon>Agaricomycotina</taxon>
        <taxon>Agaricomycetes</taxon>
        <taxon>Auriculariales</taxon>
        <taxon>Exidiaceae</taxon>
        <taxon>Exidia</taxon>
    </lineage>
</organism>
<gene>
    <name evidence="2" type="ORF">EXIGLDRAFT_831994</name>
</gene>